<dbReference type="Gene3D" id="1.10.150.20">
    <property type="entry name" value="5' to 3' exonuclease, C-terminal subdomain"/>
    <property type="match status" value="1"/>
</dbReference>
<keyword evidence="3" id="KW-1185">Reference proteome</keyword>
<proteinExistence type="predicted"/>
<comment type="caution">
    <text evidence="2">The sequence shown here is derived from an EMBL/GenBank/DDBJ whole genome shotgun (WGS) entry which is preliminary data.</text>
</comment>
<feature type="region of interest" description="Disordered" evidence="1">
    <location>
        <begin position="102"/>
        <end position="150"/>
    </location>
</feature>
<evidence type="ECO:0000256" key="1">
    <source>
        <dbReference type="SAM" id="MobiDB-lite"/>
    </source>
</evidence>
<organism evidence="2 3">
    <name type="scientific">Micromonospora kangleipakensis</name>
    <dbReference type="NCBI Taxonomy" id="1077942"/>
    <lineage>
        <taxon>Bacteria</taxon>
        <taxon>Bacillati</taxon>
        <taxon>Actinomycetota</taxon>
        <taxon>Actinomycetes</taxon>
        <taxon>Micromonosporales</taxon>
        <taxon>Micromonosporaceae</taxon>
        <taxon>Micromonospora</taxon>
    </lineage>
</organism>
<dbReference type="OrthoDB" id="4246507at2"/>
<accession>A0A4Q8B5J3</accession>
<dbReference type="SUPFAM" id="SSF47807">
    <property type="entry name" value="5' to 3' exonuclease, C-terminal subdomain"/>
    <property type="match status" value="1"/>
</dbReference>
<dbReference type="Proteomes" id="UP000294114">
    <property type="component" value="Unassembled WGS sequence"/>
</dbReference>
<name>A0A4Q8B5J3_9ACTN</name>
<sequence>MNGIGEKTAAKLLAAMGSVNAALADPHAAVAAIGKAAAGKLTTAEARAALDRNRDLMAIRRDVPVDPAACQPAVTADTVAAVLRDRHLRSLVDRVAAALCRPALPSSPPRRREQSTVVPEPLTEDAGPLPMAQRDQPAAPALERADPSPVCPSCGREAAAALPFAQLDDSQRPVLTGGEILVHAEHPVGDLLAVLVDGVWAVRRIQVGEYYLPPGNRRRAHYCQTYPFECAVPGCGEPARMYACGPRCDRHPPAPGGWPSVGARNRVSPLPSDPKAP</sequence>
<feature type="region of interest" description="Disordered" evidence="1">
    <location>
        <begin position="255"/>
        <end position="277"/>
    </location>
</feature>
<reference evidence="2 3" key="1">
    <citation type="submission" date="2019-02" db="EMBL/GenBank/DDBJ databases">
        <title>Sequencing the genomes of 1000 actinobacteria strains.</title>
        <authorList>
            <person name="Klenk H.-P."/>
        </authorList>
    </citation>
    <scope>NUCLEOTIDE SEQUENCE [LARGE SCALE GENOMIC DNA]</scope>
    <source>
        <strain evidence="2 3">DSM 45612</strain>
    </source>
</reference>
<dbReference type="EMBL" id="SHLD01000001">
    <property type="protein sequence ID" value="RZU72837.1"/>
    <property type="molecule type" value="Genomic_DNA"/>
</dbReference>
<evidence type="ECO:0000313" key="2">
    <source>
        <dbReference type="EMBL" id="RZU72837.1"/>
    </source>
</evidence>
<evidence type="ECO:0000313" key="3">
    <source>
        <dbReference type="Proteomes" id="UP000294114"/>
    </source>
</evidence>
<protein>
    <submittedName>
        <fullName evidence="2">Uncharacterized protein</fullName>
    </submittedName>
</protein>
<dbReference type="InterPro" id="IPR036279">
    <property type="entry name" value="5-3_exonuclease_C_sf"/>
</dbReference>
<gene>
    <name evidence="2" type="ORF">EV384_1221</name>
</gene>
<dbReference type="AlphaFoldDB" id="A0A4Q8B5J3"/>